<evidence type="ECO:0000256" key="7">
    <source>
        <dbReference type="PIRSR" id="PIRSR604808-2"/>
    </source>
</evidence>
<evidence type="ECO:0000259" key="9">
    <source>
        <dbReference type="Pfam" id="PF03372"/>
    </source>
</evidence>
<dbReference type="PROSITE" id="PS51435">
    <property type="entry name" value="AP_NUCLEASE_F1_4"/>
    <property type="match status" value="1"/>
</dbReference>
<feature type="binding site" evidence="7">
    <location>
        <position position="150"/>
    </location>
    <ligand>
        <name>Mg(2+)</name>
        <dbReference type="ChEBI" id="CHEBI:18420"/>
        <label>1</label>
    </ligand>
</feature>
<feature type="active site" description="Proton donor/acceptor" evidence="6">
    <location>
        <position position="150"/>
    </location>
</feature>
<dbReference type="PANTHER" id="PTHR43250">
    <property type="entry name" value="EXODEOXYRIBONUCLEASE III"/>
    <property type="match status" value="1"/>
</dbReference>
<comment type="cofactor">
    <cofactor evidence="7">
        <name>Mg(2+)</name>
        <dbReference type="ChEBI" id="CHEBI:18420"/>
    </cofactor>
    <cofactor evidence="7">
        <name>Mn(2+)</name>
        <dbReference type="ChEBI" id="CHEBI:29035"/>
    </cofactor>
    <text evidence="7">Probably binds two magnesium or manganese ions per subunit.</text>
</comment>
<evidence type="ECO:0000256" key="4">
    <source>
        <dbReference type="ARBA" id="ARBA00022801"/>
    </source>
</evidence>
<evidence type="ECO:0000256" key="3">
    <source>
        <dbReference type="ARBA" id="ARBA00022723"/>
    </source>
</evidence>
<protein>
    <submittedName>
        <fullName evidence="10">Exodeoxyribonuclease III</fullName>
        <ecNumber evidence="10">3.1.11.2</ecNumber>
    </submittedName>
</protein>
<feature type="active site" evidence="6">
    <location>
        <position position="109"/>
    </location>
</feature>
<evidence type="ECO:0000256" key="2">
    <source>
        <dbReference type="ARBA" id="ARBA00007092"/>
    </source>
</evidence>
<feature type="site" description="Important for catalytic activity" evidence="8">
    <location>
        <position position="221"/>
    </location>
</feature>
<keyword evidence="7" id="KW-0464">Manganese</keyword>
<dbReference type="AlphaFoldDB" id="A0A370L2E6"/>
<sequence>MRIATWNVNSVRQRLGHLLDFLKEAEPDALCLQELKCMDADFPRREIEEAGWQVETHGQKTFNGVAIISRSKLEDVRRGLPGDESDEQARYLEGVLPLGTGVVRLASIYLPNGNPPNTEKYPYKLNWMRRLTAHAKELLAHEEPLVLAGDYNVIPEPRDAREPAAWVDDALFLPPTRSAFRGLINLGLTEALRATTDTPGLYTFWDYQAGAWQRNNGIRIDHLLLSPQAADRLAGVSIAKHVRGWDKPSDHVPVLVELRPQ</sequence>
<dbReference type="InterPro" id="IPR037493">
    <property type="entry name" value="ExoIII-like"/>
</dbReference>
<dbReference type="RefSeq" id="WP_114831347.1">
    <property type="nucleotide sequence ID" value="NZ_QQTO01000020.1"/>
</dbReference>
<dbReference type="Proteomes" id="UP000255207">
    <property type="component" value="Unassembled WGS sequence"/>
</dbReference>
<keyword evidence="5 7" id="KW-0460">Magnesium</keyword>
<evidence type="ECO:0000256" key="5">
    <source>
        <dbReference type="ARBA" id="ARBA00022842"/>
    </source>
</evidence>
<dbReference type="NCBIfam" id="TIGR00195">
    <property type="entry name" value="exoDNase_III"/>
    <property type="match status" value="1"/>
</dbReference>
<dbReference type="EMBL" id="QQTP01000013">
    <property type="protein sequence ID" value="RDJ21286.1"/>
    <property type="molecule type" value="Genomic_DNA"/>
</dbReference>
<dbReference type="InterPro" id="IPR004808">
    <property type="entry name" value="AP_endonuc_1"/>
</dbReference>
<dbReference type="GO" id="GO:0003677">
    <property type="term" value="F:DNA binding"/>
    <property type="evidence" value="ECO:0007669"/>
    <property type="project" value="InterPro"/>
</dbReference>
<evidence type="ECO:0000256" key="1">
    <source>
        <dbReference type="ARBA" id="ARBA00001936"/>
    </source>
</evidence>
<proteinExistence type="inferred from homology"/>
<dbReference type="InterPro" id="IPR036691">
    <property type="entry name" value="Endo/exonu/phosph_ase_sf"/>
</dbReference>
<feature type="domain" description="Endonuclease/exonuclease/phosphatase" evidence="9">
    <location>
        <begin position="4"/>
        <end position="251"/>
    </location>
</feature>
<comment type="cofactor">
    <cofactor evidence="1">
        <name>Mn(2+)</name>
        <dbReference type="ChEBI" id="CHEBI:29035"/>
    </cofactor>
</comment>
<dbReference type="SUPFAM" id="SSF56219">
    <property type="entry name" value="DNase I-like"/>
    <property type="match status" value="1"/>
</dbReference>
<dbReference type="InterPro" id="IPR020848">
    <property type="entry name" value="AP_endonuclease_F1_CS"/>
</dbReference>
<comment type="caution">
    <text evidence="10">The sequence shown here is derived from an EMBL/GenBank/DDBJ whole genome shotgun (WGS) entry which is preliminary data.</text>
</comment>
<reference evidence="11" key="1">
    <citation type="submission" date="2018-07" db="EMBL/GenBank/DDBJ databases">
        <authorList>
            <person name="Safronova V.I."/>
            <person name="Chirak E.R."/>
            <person name="Sazanova A.L."/>
        </authorList>
    </citation>
    <scope>NUCLEOTIDE SEQUENCE [LARGE SCALE GENOMIC DNA]</scope>
    <source>
        <strain evidence="11">RCAM04685</strain>
    </source>
</reference>
<dbReference type="Pfam" id="PF03372">
    <property type="entry name" value="Exo_endo_phos"/>
    <property type="match status" value="1"/>
</dbReference>
<name>A0A370L2E6_9HYPH</name>
<dbReference type="GO" id="GO:0004519">
    <property type="term" value="F:endonuclease activity"/>
    <property type="evidence" value="ECO:0007669"/>
    <property type="project" value="InterPro"/>
</dbReference>
<accession>A0A370L2E6</accession>
<comment type="similarity">
    <text evidence="2">Belongs to the DNA repair enzymes AP/ExoA family.</text>
</comment>
<dbReference type="PANTHER" id="PTHR43250:SF2">
    <property type="entry name" value="EXODEOXYRIBONUCLEASE III"/>
    <property type="match status" value="1"/>
</dbReference>
<dbReference type="GO" id="GO:0046872">
    <property type="term" value="F:metal ion binding"/>
    <property type="evidence" value="ECO:0007669"/>
    <property type="project" value="UniProtKB-KW"/>
</dbReference>
<dbReference type="EC" id="3.1.11.2" evidence="10"/>
<evidence type="ECO:0000313" key="11">
    <source>
        <dbReference type="Proteomes" id="UP000255207"/>
    </source>
</evidence>
<feature type="site" description="Transition state stabilizer" evidence="8">
    <location>
        <position position="152"/>
    </location>
</feature>
<feature type="binding site" evidence="7">
    <location>
        <position position="152"/>
    </location>
    <ligand>
        <name>Mg(2+)</name>
        <dbReference type="ChEBI" id="CHEBI:18420"/>
        <label>1</label>
    </ligand>
</feature>
<dbReference type="GO" id="GO:0006281">
    <property type="term" value="P:DNA repair"/>
    <property type="evidence" value="ECO:0007669"/>
    <property type="project" value="InterPro"/>
</dbReference>
<dbReference type="InterPro" id="IPR005135">
    <property type="entry name" value="Endo/exonuclease/phosphatase"/>
</dbReference>
<dbReference type="CDD" id="cd09086">
    <property type="entry name" value="ExoIII-like_AP-endo"/>
    <property type="match status" value="1"/>
</dbReference>
<keyword evidence="3 7" id="KW-0479">Metal-binding</keyword>
<keyword evidence="4 10" id="KW-0378">Hydrolase</keyword>
<feature type="active site" description="Proton acceptor" evidence="6">
    <location>
        <position position="251"/>
    </location>
</feature>
<dbReference type="PROSITE" id="PS00728">
    <property type="entry name" value="AP_NUCLEASE_F1_3"/>
    <property type="match status" value="1"/>
</dbReference>
<feature type="binding site" evidence="7">
    <location>
        <position position="250"/>
    </location>
    <ligand>
        <name>Mg(2+)</name>
        <dbReference type="ChEBI" id="CHEBI:18420"/>
        <label>1</label>
    </ligand>
</feature>
<evidence type="ECO:0000256" key="6">
    <source>
        <dbReference type="PIRSR" id="PIRSR604808-1"/>
    </source>
</evidence>
<dbReference type="OrthoDB" id="9803914at2"/>
<feature type="site" description="Interaction with DNA substrate" evidence="8">
    <location>
        <position position="251"/>
    </location>
</feature>
<dbReference type="NCBIfam" id="TIGR00633">
    <property type="entry name" value="xth"/>
    <property type="match status" value="1"/>
</dbReference>
<feature type="binding site" evidence="7">
    <location>
        <position position="251"/>
    </location>
    <ligand>
        <name>Mg(2+)</name>
        <dbReference type="ChEBI" id="CHEBI:18420"/>
        <label>1</label>
    </ligand>
</feature>
<feature type="binding site" evidence="7">
    <location>
        <position position="34"/>
    </location>
    <ligand>
        <name>Mg(2+)</name>
        <dbReference type="ChEBI" id="CHEBI:18420"/>
        <label>1</label>
    </ligand>
</feature>
<dbReference type="Gene3D" id="3.60.10.10">
    <property type="entry name" value="Endonuclease/exonuclease/phosphatase"/>
    <property type="match status" value="1"/>
</dbReference>
<evidence type="ECO:0000256" key="8">
    <source>
        <dbReference type="PIRSR" id="PIRSR604808-3"/>
    </source>
</evidence>
<organism evidence="10 11">
    <name type="scientific">Bosea caraganae</name>
    <dbReference type="NCBI Taxonomy" id="2763117"/>
    <lineage>
        <taxon>Bacteria</taxon>
        <taxon>Pseudomonadati</taxon>
        <taxon>Pseudomonadota</taxon>
        <taxon>Alphaproteobacteria</taxon>
        <taxon>Hyphomicrobiales</taxon>
        <taxon>Boseaceae</taxon>
        <taxon>Bosea</taxon>
    </lineage>
</organism>
<feature type="binding site" evidence="7">
    <location>
        <position position="7"/>
    </location>
    <ligand>
        <name>Mg(2+)</name>
        <dbReference type="ChEBI" id="CHEBI:18420"/>
        <label>1</label>
    </ligand>
</feature>
<evidence type="ECO:0000313" key="10">
    <source>
        <dbReference type="EMBL" id="RDJ21286.1"/>
    </source>
</evidence>
<dbReference type="GO" id="GO:0008311">
    <property type="term" value="F:double-stranded DNA 3'-5' DNA exonuclease activity"/>
    <property type="evidence" value="ECO:0007669"/>
    <property type="project" value="UniProtKB-EC"/>
</dbReference>
<gene>
    <name evidence="10" type="primary">xth</name>
    <name evidence="10" type="ORF">DWE98_21440</name>
</gene>
<keyword evidence="11" id="KW-1185">Reference proteome</keyword>